<protein>
    <recommendedName>
        <fullName evidence="20">Glutathione S-transferase 3, mitochondrial</fullName>
        <ecNumber evidence="16">4.4.1.20</ecNumber>
    </recommendedName>
    <alternativeName>
        <fullName evidence="21">Glutathione peroxidase MGST3</fullName>
    </alternativeName>
    <alternativeName>
        <fullName evidence="22">LTC4 synthase MGST3</fullName>
    </alternativeName>
</protein>
<evidence type="ECO:0000256" key="2">
    <source>
        <dbReference type="ARBA" id="ARBA00010459"/>
    </source>
</evidence>
<dbReference type="PANTHER" id="PTHR10250:SF26">
    <property type="entry name" value="GLUTATHIONE S-TRANSFERASE 3, MITOCHONDRIAL"/>
    <property type="match status" value="1"/>
</dbReference>
<dbReference type="EMBL" id="MRZV01000157">
    <property type="protein sequence ID" value="PIK56994.1"/>
    <property type="molecule type" value="Genomic_DNA"/>
</dbReference>
<dbReference type="FunFam" id="1.20.120.550:FF:000004">
    <property type="entry name" value="Microsomal glutathione S-transferase 3"/>
    <property type="match status" value="1"/>
</dbReference>
<dbReference type="AlphaFoldDB" id="A0A2G8L9T2"/>
<evidence type="ECO:0000256" key="3">
    <source>
        <dbReference type="ARBA" id="ARBA00022679"/>
    </source>
</evidence>
<evidence type="ECO:0000256" key="5">
    <source>
        <dbReference type="ARBA" id="ARBA00022787"/>
    </source>
</evidence>
<dbReference type="InterPro" id="IPR023352">
    <property type="entry name" value="MAPEG-like_dom_sf"/>
</dbReference>
<evidence type="ECO:0000256" key="20">
    <source>
        <dbReference type="ARBA" id="ARBA00069748"/>
    </source>
</evidence>
<evidence type="ECO:0000256" key="14">
    <source>
        <dbReference type="ARBA" id="ARBA00037884"/>
    </source>
</evidence>
<comment type="catalytic activity">
    <reaction evidence="19">
        <text>15-deoxy-Delta(12,14)-prostaglandin J2 + glutathione = 15-deoxy-Delta(12,14)-prostaglandin J2-S-(R)-glutathione</text>
        <dbReference type="Rhea" id="RHEA:75963"/>
        <dbReference type="ChEBI" id="CHEBI:57925"/>
        <dbReference type="ChEBI" id="CHEBI:85236"/>
        <dbReference type="ChEBI" id="CHEBI:194498"/>
    </reaction>
    <physiologicalReaction direction="left-to-right" evidence="19">
        <dbReference type="Rhea" id="RHEA:75964"/>
    </physiologicalReaction>
</comment>
<keyword evidence="6 23" id="KW-1133">Transmembrane helix</keyword>
<keyword evidence="25" id="KW-1185">Reference proteome</keyword>
<keyword evidence="11" id="KW-0564">Palmitate</keyword>
<comment type="catalytic activity">
    <reaction evidence="18">
        <text>leukotriene C4 = leukotriene A4 + glutathione</text>
        <dbReference type="Rhea" id="RHEA:17617"/>
        <dbReference type="ChEBI" id="CHEBI:57463"/>
        <dbReference type="ChEBI" id="CHEBI:57925"/>
        <dbReference type="ChEBI" id="CHEBI:57973"/>
        <dbReference type="EC" id="4.4.1.20"/>
    </reaction>
    <physiologicalReaction direction="right-to-left" evidence="18">
        <dbReference type="Rhea" id="RHEA:17619"/>
    </physiologicalReaction>
</comment>
<evidence type="ECO:0000256" key="22">
    <source>
        <dbReference type="ARBA" id="ARBA00076908"/>
    </source>
</evidence>
<dbReference type="GO" id="GO:0006629">
    <property type="term" value="P:lipid metabolic process"/>
    <property type="evidence" value="ECO:0007669"/>
    <property type="project" value="UniProtKB-KW"/>
</dbReference>
<keyword evidence="13" id="KW-0449">Lipoprotein</keyword>
<dbReference type="GO" id="GO:0005783">
    <property type="term" value="C:endoplasmic reticulum"/>
    <property type="evidence" value="ECO:0007669"/>
    <property type="project" value="TreeGrafter"/>
</dbReference>
<evidence type="ECO:0000313" key="24">
    <source>
        <dbReference type="EMBL" id="PIK56994.1"/>
    </source>
</evidence>
<evidence type="ECO:0000256" key="8">
    <source>
        <dbReference type="ARBA" id="ARBA00023098"/>
    </source>
</evidence>
<evidence type="ECO:0000256" key="4">
    <source>
        <dbReference type="ARBA" id="ARBA00022692"/>
    </source>
</evidence>
<dbReference type="Proteomes" id="UP000230750">
    <property type="component" value="Unassembled WGS sequence"/>
</dbReference>
<comment type="pathway">
    <text evidence="14">Lipid metabolism; leukotriene C4 biosynthesis.</text>
</comment>
<keyword evidence="7" id="KW-0560">Oxidoreductase</keyword>
<dbReference type="InterPro" id="IPR001129">
    <property type="entry name" value="Membr-assoc_MAPEG"/>
</dbReference>
<evidence type="ECO:0000256" key="7">
    <source>
        <dbReference type="ARBA" id="ARBA00023002"/>
    </source>
</evidence>
<feature type="transmembrane region" description="Helical" evidence="23">
    <location>
        <begin position="50"/>
        <end position="71"/>
    </location>
</feature>
<evidence type="ECO:0000313" key="25">
    <source>
        <dbReference type="Proteomes" id="UP000230750"/>
    </source>
</evidence>
<dbReference type="STRING" id="307972.A0A2G8L9T2"/>
<evidence type="ECO:0000256" key="6">
    <source>
        <dbReference type="ARBA" id="ARBA00022989"/>
    </source>
</evidence>
<dbReference type="Gene3D" id="1.20.120.550">
    <property type="entry name" value="Membrane associated eicosanoid/glutathione metabolism-like domain"/>
    <property type="match status" value="1"/>
</dbReference>
<dbReference type="InterPro" id="IPR050997">
    <property type="entry name" value="MAPEG"/>
</dbReference>
<evidence type="ECO:0000256" key="1">
    <source>
        <dbReference type="ARBA" id="ARBA00004374"/>
    </source>
</evidence>
<keyword evidence="4 23" id="KW-0812">Transmembrane</keyword>
<dbReference type="OrthoDB" id="410651at2759"/>
<evidence type="ECO:0000256" key="12">
    <source>
        <dbReference type="ARBA" id="ARBA00023239"/>
    </source>
</evidence>
<dbReference type="GO" id="GO:0005741">
    <property type="term" value="C:mitochondrial outer membrane"/>
    <property type="evidence" value="ECO:0007669"/>
    <property type="project" value="UniProtKB-SubCell"/>
</dbReference>
<dbReference type="Pfam" id="PF01124">
    <property type="entry name" value="MAPEG"/>
    <property type="match status" value="1"/>
</dbReference>
<dbReference type="GO" id="GO:0005635">
    <property type="term" value="C:nuclear envelope"/>
    <property type="evidence" value="ECO:0007669"/>
    <property type="project" value="TreeGrafter"/>
</dbReference>
<comment type="caution">
    <text evidence="24">The sequence shown here is derived from an EMBL/GenBank/DDBJ whole genome shotgun (WGS) entry which is preliminary data.</text>
</comment>
<evidence type="ECO:0000256" key="13">
    <source>
        <dbReference type="ARBA" id="ARBA00023288"/>
    </source>
</evidence>
<keyword evidence="8" id="KW-0443">Lipid metabolism</keyword>
<accession>A0A2G8L9T2</accession>
<evidence type="ECO:0000256" key="16">
    <source>
        <dbReference type="ARBA" id="ARBA00039056"/>
    </source>
</evidence>
<proteinExistence type="inferred from homology"/>
<comment type="subcellular location">
    <subcellularLocation>
        <location evidence="1">Mitochondrion outer membrane</location>
        <topology evidence="1">Multi-pass membrane protein</topology>
    </subcellularLocation>
</comment>
<evidence type="ECO:0000256" key="9">
    <source>
        <dbReference type="ARBA" id="ARBA00023128"/>
    </source>
</evidence>
<evidence type="ECO:0000256" key="15">
    <source>
        <dbReference type="ARBA" id="ARBA00037916"/>
    </source>
</evidence>
<keyword evidence="12" id="KW-0456">Lyase</keyword>
<comment type="pathway">
    <text evidence="15">Lipid metabolism; arachidonate metabolism.</text>
</comment>
<evidence type="ECO:0000256" key="23">
    <source>
        <dbReference type="SAM" id="Phobius"/>
    </source>
</evidence>
<keyword evidence="5" id="KW-1000">Mitochondrion outer membrane</keyword>
<comment type="catalytic activity">
    <reaction evidence="17">
        <text>(5S)-hydroperoxy-(6E,8Z,11Z,14Z)-eicosatetraenoate + 2 glutathione = (5S)-hydroxy-(6E,8Z,11Z,14Z)-eicosatetraenoate + glutathione disulfide + H2O</text>
        <dbReference type="Rhea" id="RHEA:48620"/>
        <dbReference type="ChEBI" id="CHEBI:15377"/>
        <dbReference type="ChEBI" id="CHEBI:57450"/>
        <dbReference type="ChEBI" id="CHEBI:57925"/>
        <dbReference type="ChEBI" id="CHEBI:58297"/>
        <dbReference type="ChEBI" id="CHEBI:90632"/>
    </reaction>
    <physiologicalReaction direction="left-to-right" evidence="17">
        <dbReference type="Rhea" id="RHEA:48621"/>
    </physiologicalReaction>
</comment>
<feature type="transmembrane region" description="Helical" evidence="23">
    <location>
        <begin position="92"/>
        <end position="109"/>
    </location>
</feature>
<comment type="similarity">
    <text evidence="2">Belongs to the MAPEG family.</text>
</comment>
<name>A0A2G8L9T2_STIJA</name>
<keyword evidence="10 23" id="KW-0472">Membrane</keyword>
<dbReference type="PANTHER" id="PTHR10250">
    <property type="entry name" value="MICROSOMAL GLUTATHIONE S-TRANSFERASE"/>
    <property type="match status" value="1"/>
</dbReference>
<dbReference type="GO" id="GO:0004464">
    <property type="term" value="F:leukotriene-C4 synthase activity"/>
    <property type="evidence" value="ECO:0007669"/>
    <property type="project" value="UniProtKB-EC"/>
</dbReference>
<evidence type="ECO:0000256" key="21">
    <source>
        <dbReference type="ARBA" id="ARBA00075145"/>
    </source>
</evidence>
<dbReference type="EC" id="4.4.1.20" evidence="16"/>
<keyword evidence="3" id="KW-0808">Transferase</keyword>
<reference evidence="24 25" key="1">
    <citation type="journal article" date="2017" name="PLoS Biol.">
        <title>The sea cucumber genome provides insights into morphological evolution and visceral regeneration.</title>
        <authorList>
            <person name="Zhang X."/>
            <person name="Sun L."/>
            <person name="Yuan J."/>
            <person name="Sun Y."/>
            <person name="Gao Y."/>
            <person name="Zhang L."/>
            <person name="Li S."/>
            <person name="Dai H."/>
            <person name="Hamel J.F."/>
            <person name="Liu C."/>
            <person name="Yu Y."/>
            <person name="Liu S."/>
            <person name="Lin W."/>
            <person name="Guo K."/>
            <person name="Jin S."/>
            <person name="Xu P."/>
            <person name="Storey K.B."/>
            <person name="Huan P."/>
            <person name="Zhang T."/>
            <person name="Zhou Y."/>
            <person name="Zhang J."/>
            <person name="Lin C."/>
            <person name="Li X."/>
            <person name="Xing L."/>
            <person name="Huo D."/>
            <person name="Sun M."/>
            <person name="Wang L."/>
            <person name="Mercier A."/>
            <person name="Li F."/>
            <person name="Yang H."/>
            <person name="Xiang J."/>
        </authorList>
    </citation>
    <scope>NUCLEOTIDE SEQUENCE [LARGE SCALE GENOMIC DNA]</scope>
    <source>
        <strain evidence="24">Shaxun</strain>
        <tissue evidence="24">Muscle</tissue>
    </source>
</reference>
<evidence type="ECO:0000256" key="17">
    <source>
        <dbReference type="ARBA" id="ARBA00043664"/>
    </source>
</evidence>
<dbReference type="GO" id="GO:0004364">
    <property type="term" value="F:glutathione transferase activity"/>
    <property type="evidence" value="ECO:0007669"/>
    <property type="project" value="TreeGrafter"/>
</dbReference>
<evidence type="ECO:0000256" key="10">
    <source>
        <dbReference type="ARBA" id="ARBA00023136"/>
    </source>
</evidence>
<evidence type="ECO:0000256" key="18">
    <source>
        <dbReference type="ARBA" id="ARBA00049298"/>
    </source>
</evidence>
<gene>
    <name evidence="24" type="ORF">BSL78_06085</name>
</gene>
<sequence>MWLSRNVTKARKEFNVEYPALYSDDSNEFNCVQRAHQNFLEMYPVFLSQLFIGGTNFPRLASGFGIIYLAGRVAYAKGYYTGEPKNRSRGRFMVVGLLGLLGLNIATGLRQLGFFATCPAREWGFRNC</sequence>
<keyword evidence="9" id="KW-0496">Mitochondrion</keyword>
<organism evidence="24 25">
    <name type="scientific">Stichopus japonicus</name>
    <name type="common">Sea cucumber</name>
    <dbReference type="NCBI Taxonomy" id="307972"/>
    <lineage>
        <taxon>Eukaryota</taxon>
        <taxon>Metazoa</taxon>
        <taxon>Echinodermata</taxon>
        <taxon>Eleutherozoa</taxon>
        <taxon>Echinozoa</taxon>
        <taxon>Holothuroidea</taxon>
        <taxon>Aspidochirotacea</taxon>
        <taxon>Aspidochirotida</taxon>
        <taxon>Stichopodidae</taxon>
        <taxon>Apostichopus</taxon>
    </lineage>
</organism>
<evidence type="ECO:0000256" key="19">
    <source>
        <dbReference type="ARBA" id="ARBA00051411"/>
    </source>
</evidence>
<dbReference type="GO" id="GO:0006691">
    <property type="term" value="P:leukotriene metabolic process"/>
    <property type="evidence" value="ECO:0007669"/>
    <property type="project" value="UniProtKB-ARBA"/>
</dbReference>
<evidence type="ECO:0000256" key="11">
    <source>
        <dbReference type="ARBA" id="ARBA00023139"/>
    </source>
</evidence>
<dbReference type="GO" id="GO:0004602">
    <property type="term" value="F:glutathione peroxidase activity"/>
    <property type="evidence" value="ECO:0007669"/>
    <property type="project" value="TreeGrafter"/>
</dbReference>
<dbReference type="SUPFAM" id="SSF161084">
    <property type="entry name" value="MAPEG domain-like"/>
    <property type="match status" value="1"/>
</dbReference>